<reference evidence="2" key="1">
    <citation type="journal article" date="2013" name="Science">
        <title>Gene transfer from bacteria and archaea facilitated evolution of an extremophilic eukaryote.</title>
        <authorList>
            <person name="Schonknecht G."/>
            <person name="Chen W.H."/>
            <person name="Ternes C.M."/>
            <person name="Barbier G.G."/>
            <person name="Shrestha R.P."/>
            <person name="Stanke M."/>
            <person name="Brautigam A."/>
            <person name="Baker B.J."/>
            <person name="Banfield J.F."/>
            <person name="Garavito R.M."/>
            <person name="Carr K."/>
            <person name="Wilkerson C."/>
            <person name="Rensing S.A."/>
            <person name="Gagneul D."/>
            <person name="Dickenson N.E."/>
            <person name="Oesterhelt C."/>
            <person name="Lercher M.J."/>
            <person name="Weber A.P."/>
        </authorList>
    </citation>
    <scope>NUCLEOTIDE SEQUENCE [LARGE SCALE GENOMIC DNA]</scope>
    <source>
        <strain evidence="2">074W</strain>
    </source>
</reference>
<sequence length="118" mass="13201">MNVKKGYTEDIANQLSRPPPRHFFAGHLELYGGTVMYSIPTLKPNIIIFVAIPVITIPKDEALASKIAPAIYNIHEINMLNLLPSNSLTGIALEMMNKYVYTRTTKSDLPWCTILSPK</sequence>
<organism evidence="1 2">
    <name type="scientific">Galdieria sulphuraria</name>
    <name type="common">Red alga</name>
    <dbReference type="NCBI Taxonomy" id="130081"/>
    <lineage>
        <taxon>Eukaryota</taxon>
        <taxon>Rhodophyta</taxon>
        <taxon>Bangiophyceae</taxon>
        <taxon>Galdieriales</taxon>
        <taxon>Galdieriaceae</taxon>
        <taxon>Galdieria</taxon>
    </lineage>
</organism>
<gene>
    <name evidence="1" type="ORF">Gasu_44500</name>
</gene>
<dbReference type="RefSeq" id="XP_005704637.1">
    <property type="nucleotide sequence ID" value="XM_005704580.1"/>
</dbReference>
<dbReference type="AlphaFoldDB" id="M2XDP3"/>
<dbReference type="Proteomes" id="UP000030680">
    <property type="component" value="Unassembled WGS sequence"/>
</dbReference>
<evidence type="ECO:0000313" key="1">
    <source>
        <dbReference type="EMBL" id="EME28117.1"/>
    </source>
</evidence>
<protein>
    <submittedName>
        <fullName evidence="1">Uncharacterized protein</fullName>
    </submittedName>
</protein>
<evidence type="ECO:0000313" key="2">
    <source>
        <dbReference type="Proteomes" id="UP000030680"/>
    </source>
</evidence>
<dbReference type="GeneID" id="17086980"/>
<accession>M2XDP3</accession>
<proteinExistence type="predicted"/>
<name>M2XDP3_GALSU</name>
<dbReference type="Gramene" id="EME28117">
    <property type="protein sequence ID" value="EME28117"/>
    <property type="gene ID" value="Gasu_44500"/>
</dbReference>
<dbReference type="KEGG" id="gsl:Gasu_44500"/>
<keyword evidence="2" id="KW-1185">Reference proteome</keyword>
<dbReference type="EMBL" id="KB454524">
    <property type="protein sequence ID" value="EME28117.1"/>
    <property type="molecule type" value="Genomic_DNA"/>
</dbReference>